<accession>A0A914EGS4</accession>
<keyword evidence="2" id="KW-1185">Reference proteome</keyword>
<dbReference type="Proteomes" id="UP000887540">
    <property type="component" value="Unplaced"/>
</dbReference>
<name>A0A914EGS4_9BILA</name>
<keyword evidence="1" id="KW-0472">Membrane</keyword>
<dbReference type="WBParaSite" id="ACRNAN_scaffold8152.g28747.t1">
    <property type="protein sequence ID" value="ACRNAN_scaffold8152.g28747.t1"/>
    <property type="gene ID" value="ACRNAN_scaffold8152.g28747"/>
</dbReference>
<protein>
    <submittedName>
        <fullName evidence="3">Nematode cuticle collagen N-terminal domain-containing protein</fullName>
    </submittedName>
</protein>
<dbReference type="AlphaFoldDB" id="A0A914EGS4"/>
<feature type="transmembrane region" description="Helical" evidence="1">
    <location>
        <begin position="27"/>
        <end position="52"/>
    </location>
</feature>
<keyword evidence="1" id="KW-0812">Transmembrane</keyword>
<evidence type="ECO:0000313" key="2">
    <source>
        <dbReference type="Proteomes" id="UP000887540"/>
    </source>
</evidence>
<reference evidence="3" key="1">
    <citation type="submission" date="2022-11" db="UniProtKB">
        <authorList>
            <consortium name="WormBaseParasite"/>
        </authorList>
    </citation>
    <scope>IDENTIFICATION</scope>
</reference>
<organism evidence="2 3">
    <name type="scientific">Acrobeloides nanus</name>
    <dbReference type="NCBI Taxonomy" id="290746"/>
    <lineage>
        <taxon>Eukaryota</taxon>
        <taxon>Metazoa</taxon>
        <taxon>Ecdysozoa</taxon>
        <taxon>Nematoda</taxon>
        <taxon>Chromadorea</taxon>
        <taxon>Rhabditida</taxon>
        <taxon>Tylenchina</taxon>
        <taxon>Cephalobomorpha</taxon>
        <taxon>Cephaloboidea</taxon>
        <taxon>Cephalobidae</taxon>
        <taxon>Acrobeloides</taxon>
    </lineage>
</organism>
<evidence type="ECO:0000313" key="3">
    <source>
        <dbReference type="WBParaSite" id="ACRNAN_scaffold8152.g28747.t1"/>
    </source>
</evidence>
<keyword evidence="1" id="KW-1133">Transmembrane helix</keyword>
<sequence>MICSRMVLNKPIAIFAVEEGLKPKRNLITYGVALSFILMTGTIFILIVYNYFLHVSYHELKNEYDGRMKAYMDETLACLIEKEIVLTNFTKFTISMRKVQAELQGHCENFKNFGVGIYNHYSLLCKCNILDNFSF</sequence>
<proteinExistence type="predicted"/>
<evidence type="ECO:0000256" key="1">
    <source>
        <dbReference type="SAM" id="Phobius"/>
    </source>
</evidence>